<feature type="compositionally biased region" description="Basic and acidic residues" evidence="4">
    <location>
        <begin position="848"/>
        <end position="869"/>
    </location>
</feature>
<proteinExistence type="predicted"/>
<feature type="domain" description="BRCT" evidence="5">
    <location>
        <begin position="1130"/>
        <end position="1254"/>
    </location>
</feature>
<dbReference type="SUPFAM" id="SSF52113">
    <property type="entry name" value="BRCT domain"/>
    <property type="match status" value="1"/>
</dbReference>
<dbReference type="EMBL" id="MU006091">
    <property type="protein sequence ID" value="KAF2841381.1"/>
    <property type="molecule type" value="Genomic_DNA"/>
</dbReference>
<dbReference type="GO" id="GO:0045944">
    <property type="term" value="P:positive regulation of transcription by RNA polymerase II"/>
    <property type="evidence" value="ECO:0007669"/>
    <property type="project" value="TreeGrafter"/>
</dbReference>
<dbReference type="Gene3D" id="3.40.50.10190">
    <property type="entry name" value="BRCT domain"/>
    <property type="match status" value="1"/>
</dbReference>
<evidence type="ECO:0000259" key="5">
    <source>
        <dbReference type="PROSITE" id="PS50172"/>
    </source>
</evidence>
<feature type="compositionally biased region" description="Polar residues" evidence="4">
    <location>
        <begin position="641"/>
        <end position="658"/>
    </location>
</feature>
<dbReference type="Proteomes" id="UP000799429">
    <property type="component" value="Unassembled WGS sequence"/>
</dbReference>
<gene>
    <name evidence="6" type="ORF">M501DRAFT_551447</name>
</gene>
<dbReference type="GO" id="GO:0042393">
    <property type="term" value="F:histone binding"/>
    <property type="evidence" value="ECO:0007669"/>
    <property type="project" value="TreeGrafter"/>
</dbReference>
<feature type="region of interest" description="Disordered" evidence="4">
    <location>
        <begin position="834"/>
        <end position="926"/>
    </location>
</feature>
<feature type="compositionally biased region" description="Low complexity" evidence="4">
    <location>
        <begin position="663"/>
        <end position="687"/>
    </location>
</feature>
<evidence type="ECO:0000313" key="7">
    <source>
        <dbReference type="Proteomes" id="UP000799429"/>
    </source>
</evidence>
<dbReference type="InterPro" id="IPR047249">
    <property type="entry name" value="BRCT_p53bp1-like_rpt1"/>
</dbReference>
<evidence type="ECO:0000256" key="1">
    <source>
        <dbReference type="ARBA" id="ARBA00004123"/>
    </source>
</evidence>
<sequence length="1436" mass="157789">MSSLENNDDSVHTLDSRTMAEIRRQLHVAPDGRDNANPRRIPQLVTSKTAPILGTSRESAMQDLRAFQSSAGFPDGDTQPIDSQLYRSSKVATQSQNEGTGDAWLITNSQPEDTTLHTIAEGENGHINMTSNWTQDFGSSDDVSVDGENTTELSPEAQMRIHQAAQTKAQFLAPKTPGTAGRKRNWKGDVISSDSKTPGSAQIAALFGNAPGAAMMSLTQIFNNTQAPTSPVSVGEEARSDPVFTRPSPGFGQFVNSSPPPPVSSPIKHHRSDPSRATTEPRDAYVTMKESQEKREVHRRARQEQGAVHSDELDEAFQELTAEEQRIARRNRQRQRDLAALKELGNLSAPKTSREVQEKMSKKSVISSDTDFVTPGYSLRKSRKEVISISDDEDESSAEEEELATDTPASTVTSKRISNEPSSAIQVPMTSSKPNALSNETVLRGSSPSKRSEKPHISADRQRDLRTSRTTHEIAVADSQPDQPRPEHGNPSKPIQQESSLGLDSRIMQSQYSTKSEQLRFQKIKALVVDSSSIPLPPLSSSQIDGAEEEQIPSSPPMLPPVRPLEDDRDNVDLIEDNDALVDGDNDQGTEEPYEDNTSRPPCSIKPTYNSKEKQNAPIRQDKQVRSHSTIPETDDVEFSIPQTLNSRTSGRNHNSQHSARDTQNTSTRTNTNATTQLATANTHTSTPSPQKKSQQTMSPRSGARTPGNLGIRKLTDIAAGPSQDNIKDMDLPLSFLQDDEANWILSGSSPVKPRRKRLKVYHVKQSSVESTAQLVEARNRLASLESTETGDTQVNPPAVEQQEVSIFDRDAVLKRGRLSRPSVKVNRKDLGGSTFIVSQDPSPTVLEGEKTSSQMREKKSALQPEKTKTIAGTSKIGASALSTKDVPRQSLQGTESSKANSRSDAPLPGNRNESLQNDKTKPPVPRRVLALFNGTNRSYYPATCLGVSAVDPTRFRIRFDDGTVDDKLEGHNICTLDLRIDDFVKVDLPKMRSNSYVVCGFDDHQPNRSTILIPGDGFPLTDIHGHETVLLAIRSRNSIPQESAKAAEDRIPIPITSLYILPTMWKMFKDRLYSSLTPLLTPESGGNIGRPRTPSITPSVPVTPTSWSRRPLPLQLNSFTSRSAQSQSRAHRLFNNMAFAVSFYNTSLTEAQRENIKTQIVSHGGQVLESGFHQLFDIPSTVSFDTNDDENSPVLKLTREAEMLGFVALITDKMIRTPKYIQALALGLPCVHFRWLSDSLVAGEPLPWSKYLLPAGESMFLSGAIRSRVLSIYPAVSHGNECAEHGFKSVVQRRQHLLKGKNILMVMPAKKAADETRRGYLFLALALGPAYVRTVEGLTAAKGILDARSKAESEYPRGKWDVVHLHSNTSTAEAEACLFGSGTPIGGVDKRRKRKKDIDADGSHKVELGTKVGSLIIVRDEFVVQSLILGELVEI</sequence>
<feature type="compositionally biased region" description="Acidic residues" evidence="4">
    <location>
        <begin position="567"/>
        <end position="595"/>
    </location>
</feature>
<feature type="compositionally biased region" description="Low complexity" evidence="4">
    <location>
        <begin position="1094"/>
        <end position="1105"/>
    </location>
</feature>
<comment type="subcellular location">
    <subcellularLocation>
        <location evidence="1">Nucleus</location>
    </subcellularLocation>
</comment>
<comment type="caution">
    <text evidence="6">The sequence shown here is derived from an EMBL/GenBank/DDBJ whole genome shotgun (WGS) entry which is preliminary data.</text>
</comment>
<feature type="compositionally biased region" description="Low complexity" evidence="4">
    <location>
        <begin position="531"/>
        <end position="542"/>
    </location>
</feature>
<feature type="region of interest" description="Disordered" evidence="4">
    <location>
        <begin position="1085"/>
        <end position="1105"/>
    </location>
</feature>
<dbReference type="SMART" id="SM00292">
    <property type="entry name" value="BRCT"/>
    <property type="match status" value="1"/>
</dbReference>
<feature type="compositionally biased region" description="Basic and acidic residues" evidence="4">
    <location>
        <begin position="450"/>
        <end position="472"/>
    </location>
</feature>
<dbReference type="GO" id="GO:0000077">
    <property type="term" value="P:DNA damage checkpoint signaling"/>
    <property type="evidence" value="ECO:0007669"/>
    <property type="project" value="TreeGrafter"/>
</dbReference>
<name>A0A9P4SEL1_9PEZI</name>
<feature type="compositionally biased region" description="Polar residues" evidence="4">
    <location>
        <begin position="407"/>
        <end position="449"/>
    </location>
</feature>
<feature type="compositionally biased region" description="Polar residues" evidence="4">
    <location>
        <begin position="688"/>
        <end position="700"/>
    </location>
</feature>
<evidence type="ECO:0000313" key="6">
    <source>
        <dbReference type="EMBL" id="KAF2841381.1"/>
    </source>
</evidence>
<dbReference type="GO" id="GO:0005634">
    <property type="term" value="C:nucleus"/>
    <property type="evidence" value="ECO:0007669"/>
    <property type="project" value="UniProtKB-SubCell"/>
</dbReference>
<dbReference type="InterPro" id="IPR001357">
    <property type="entry name" value="BRCT_dom"/>
</dbReference>
<feature type="region of interest" description="Disordered" evidence="4">
    <location>
        <begin position="227"/>
        <end position="313"/>
    </location>
</feature>
<dbReference type="PANTHER" id="PTHR15321:SF3">
    <property type="entry name" value="TP53-BINDING PROTEIN 1"/>
    <property type="match status" value="1"/>
</dbReference>
<evidence type="ECO:0000256" key="4">
    <source>
        <dbReference type="SAM" id="MobiDB-lite"/>
    </source>
</evidence>
<dbReference type="Pfam" id="PF18115">
    <property type="entry name" value="Tudor_3"/>
    <property type="match status" value="1"/>
</dbReference>
<dbReference type="InterPro" id="IPR041297">
    <property type="entry name" value="Crb2_Tudor"/>
</dbReference>
<feature type="compositionally biased region" description="Pro residues" evidence="4">
    <location>
        <begin position="554"/>
        <end position="563"/>
    </location>
</feature>
<feature type="compositionally biased region" description="Acidic residues" evidence="4">
    <location>
        <begin position="390"/>
        <end position="404"/>
    </location>
</feature>
<dbReference type="OrthoDB" id="129353at2759"/>
<feature type="region of interest" description="Disordered" evidence="4">
    <location>
        <begin position="341"/>
        <end position="712"/>
    </location>
</feature>
<dbReference type="Gene3D" id="2.30.30.140">
    <property type="match status" value="1"/>
</dbReference>
<feature type="compositionally biased region" description="Polar residues" evidence="4">
    <location>
        <begin position="493"/>
        <end position="516"/>
    </location>
</feature>
<dbReference type="PROSITE" id="PS50172">
    <property type="entry name" value="BRCT"/>
    <property type="match status" value="1"/>
</dbReference>
<dbReference type="InterPro" id="IPR036420">
    <property type="entry name" value="BRCT_dom_sf"/>
</dbReference>
<dbReference type="InterPro" id="IPR047252">
    <property type="entry name" value="TP53BP1-like"/>
</dbReference>
<keyword evidence="2" id="KW-0227">DNA damage</keyword>
<protein>
    <recommendedName>
        <fullName evidence="5">BRCT domain-containing protein</fullName>
    </recommendedName>
</protein>
<organism evidence="6 7">
    <name type="scientific">Patellaria atrata CBS 101060</name>
    <dbReference type="NCBI Taxonomy" id="1346257"/>
    <lineage>
        <taxon>Eukaryota</taxon>
        <taxon>Fungi</taxon>
        <taxon>Dikarya</taxon>
        <taxon>Ascomycota</taxon>
        <taxon>Pezizomycotina</taxon>
        <taxon>Dothideomycetes</taxon>
        <taxon>Dothideomycetes incertae sedis</taxon>
        <taxon>Patellariales</taxon>
        <taxon>Patellariaceae</taxon>
        <taxon>Patellaria</taxon>
    </lineage>
</organism>
<reference evidence="6" key="1">
    <citation type="journal article" date="2020" name="Stud. Mycol.">
        <title>101 Dothideomycetes genomes: a test case for predicting lifestyles and emergence of pathogens.</title>
        <authorList>
            <person name="Haridas S."/>
            <person name="Albert R."/>
            <person name="Binder M."/>
            <person name="Bloem J."/>
            <person name="Labutti K."/>
            <person name="Salamov A."/>
            <person name="Andreopoulos B."/>
            <person name="Baker S."/>
            <person name="Barry K."/>
            <person name="Bills G."/>
            <person name="Bluhm B."/>
            <person name="Cannon C."/>
            <person name="Castanera R."/>
            <person name="Culley D."/>
            <person name="Daum C."/>
            <person name="Ezra D."/>
            <person name="Gonzalez J."/>
            <person name="Henrissat B."/>
            <person name="Kuo A."/>
            <person name="Liang C."/>
            <person name="Lipzen A."/>
            <person name="Lutzoni F."/>
            <person name="Magnuson J."/>
            <person name="Mondo S."/>
            <person name="Nolan M."/>
            <person name="Ohm R."/>
            <person name="Pangilinan J."/>
            <person name="Park H.-J."/>
            <person name="Ramirez L."/>
            <person name="Alfaro M."/>
            <person name="Sun H."/>
            <person name="Tritt A."/>
            <person name="Yoshinaga Y."/>
            <person name="Zwiers L.-H."/>
            <person name="Turgeon B."/>
            <person name="Goodwin S."/>
            <person name="Spatafora J."/>
            <person name="Crous P."/>
            <person name="Grigoriev I."/>
        </authorList>
    </citation>
    <scope>NUCLEOTIDE SEQUENCE</scope>
    <source>
        <strain evidence="6">CBS 101060</strain>
    </source>
</reference>
<feature type="compositionally biased region" description="Basic and acidic residues" evidence="4">
    <location>
        <begin position="352"/>
        <end position="361"/>
    </location>
</feature>
<dbReference type="CDD" id="cd17745">
    <property type="entry name" value="BRCT_p53bp1_rpt1"/>
    <property type="match status" value="1"/>
</dbReference>
<evidence type="ECO:0000256" key="3">
    <source>
        <dbReference type="ARBA" id="ARBA00023242"/>
    </source>
</evidence>
<dbReference type="Pfam" id="PF00533">
    <property type="entry name" value="BRCT"/>
    <property type="match status" value="1"/>
</dbReference>
<dbReference type="PANTHER" id="PTHR15321">
    <property type="entry name" value="TUMOR SUPPRESSOR P53-BINDING PROTEIN 1"/>
    <property type="match status" value="1"/>
</dbReference>
<keyword evidence="7" id="KW-1185">Reference proteome</keyword>
<feature type="compositionally biased region" description="Polar residues" evidence="4">
    <location>
        <begin position="890"/>
        <end position="904"/>
    </location>
</feature>
<feature type="compositionally biased region" description="Basic and acidic residues" evidence="4">
    <location>
        <begin position="611"/>
        <end position="625"/>
    </location>
</feature>
<keyword evidence="3" id="KW-0539">Nucleus</keyword>
<evidence type="ECO:0000256" key="2">
    <source>
        <dbReference type="ARBA" id="ARBA00022763"/>
    </source>
</evidence>
<feature type="region of interest" description="Disordered" evidence="4">
    <location>
        <begin position="174"/>
        <end position="198"/>
    </location>
</feature>
<accession>A0A9P4SEL1</accession>